<accession>A0ABS2HFJ5</accession>
<proteinExistence type="inferred from homology"/>
<dbReference type="InterPro" id="IPR055438">
    <property type="entry name" value="AstE_AspA_cat"/>
</dbReference>
<comment type="catalytic activity">
    <reaction evidence="5">
        <text>N-succinyl-L-glutamate + H2O = L-glutamate + succinate</text>
        <dbReference type="Rhea" id="RHEA:15169"/>
        <dbReference type="ChEBI" id="CHEBI:15377"/>
        <dbReference type="ChEBI" id="CHEBI:29985"/>
        <dbReference type="ChEBI" id="CHEBI:30031"/>
        <dbReference type="ChEBI" id="CHEBI:58763"/>
        <dbReference type="EC" id="3.5.1.96"/>
    </reaction>
</comment>
<keyword evidence="2 5" id="KW-0479">Metal-binding</keyword>
<dbReference type="EMBL" id="JAFEUM010000002">
    <property type="protein sequence ID" value="MBM7035844.1"/>
    <property type="molecule type" value="Genomic_DNA"/>
</dbReference>
<dbReference type="InterPro" id="IPR016681">
    <property type="entry name" value="SuccinylGlu_desuccinylase"/>
</dbReference>
<dbReference type="HAMAP" id="MF_00767">
    <property type="entry name" value="Arg_catab_AstE"/>
    <property type="match status" value="1"/>
</dbReference>
<dbReference type="PANTHER" id="PTHR15162">
    <property type="entry name" value="ASPARTOACYLASE"/>
    <property type="match status" value="1"/>
</dbReference>
<evidence type="ECO:0000256" key="3">
    <source>
        <dbReference type="ARBA" id="ARBA00022801"/>
    </source>
</evidence>
<feature type="domain" description="Succinylglutamate desuccinylase/Aspartoacylase catalytic" evidence="7">
    <location>
        <begin position="56"/>
        <end position="244"/>
    </location>
</feature>
<comment type="similarity">
    <text evidence="5">Belongs to the AspA/AstE family. Succinylglutamate desuccinylase subfamily.</text>
</comment>
<evidence type="ECO:0000256" key="4">
    <source>
        <dbReference type="ARBA" id="ARBA00022833"/>
    </source>
</evidence>
<dbReference type="RefSeq" id="WP_205157471.1">
    <property type="nucleotide sequence ID" value="NZ_JAFEUM010000002.1"/>
</dbReference>
<comment type="function">
    <text evidence="5">Transforms N(2)-succinylglutamate into succinate and glutamate.</text>
</comment>
<dbReference type="InterPro" id="IPR007036">
    <property type="entry name" value="Aste_AspA_hybrid_dom"/>
</dbReference>
<evidence type="ECO:0000256" key="1">
    <source>
        <dbReference type="ARBA" id="ARBA00022503"/>
    </source>
</evidence>
<sequence length="346" mass="38700">MPLFSQSFLHDTLENHRLTGRDTVTEKSITLDNLTNVSLLESGYLLIEPALMTPDTKHIVISSGVHGDETAPMESVNQLVTEILSGKIESKHRLLVFFGHPEATLSHSRFVVENLNRLFGDAPDYSNKETAIALRIKQHIDAFFAGTDPATRWHFDLHCAIRGSKHYTFAVSPKTLNPTRSQALVEFMDAAKLEAVLLSNSPSPTCSWYSAENHSAQAVTVELGQVAPLWQNDLARIQPFFDALTCLITDRPLPPQPQSIITYRVNRTITRHFENFQFNFAKDVENFTSFELGDVLGHDGEQILTTKVAHEAVVFPNPNVVVGQRAALMVCKVATRYENQQLVYDA</sequence>
<evidence type="ECO:0000259" key="7">
    <source>
        <dbReference type="Pfam" id="PF24827"/>
    </source>
</evidence>
<reference evidence="8 9" key="1">
    <citation type="submission" date="2021-02" db="EMBL/GenBank/DDBJ databases">
        <authorList>
            <person name="Park J.-S."/>
        </authorList>
    </citation>
    <scope>NUCLEOTIDE SEQUENCE [LARGE SCALE GENOMIC DNA]</scope>
    <source>
        <strain evidence="8 9">188UL20-2</strain>
    </source>
</reference>
<feature type="domain" description="AstE/AspA barrel-sandwich hybrid" evidence="6">
    <location>
        <begin position="259"/>
        <end position="332"/>
    </location>
</feature>
<dbReference type="InterPro" id="IPR050178">
    <property type="entry name" value="AspA/AstE_fam"/>
</dbReference>
<comment type="cofactor">
    <cofactor evidence="5">
        <name>Zn(2+)</name>
        <dbReference type="ChEBI" id="CHEBI:29105"/>
    </cofactor>
    <text evidence="5">Binds 1 zinc ion per subunit.</text>
</comment>
<evidence type="ECO:0000256" key="2">
    <source>
        <dbReference type="ARBA" id="ARBA00022723"/>
    </source>
</evidence>
<feature type="binding site" evidence="5">
    <location>
        <position position="66"/>
    </location>
    <ligand>
        <name>Zn(2+)</name>
        <dbReference type="ChEBI" id="CHEBI:29105"/>
    </ligand>
</feature>
<comment type="caution">
    <text evidence="8">The sequence shown here is derived from an EMBL/GenBank/DDBJ whole genome shotgun (WGS) entry which is preliminary data.</text>
</comment>
<keyword evidence="9" id="KW-1185">Reference proteome</keyword>
<keyword evidence="1 5" id="KW-0056">Arginine metabolism</keyword>
<dbReference type="GO" id="GO:0009017">
    <property type="term" value="F:succinylglutamate desuccinylase activity"/>
    <property type="evidence" value="ECO:0007669"/>
    <property type="project" value="UniProtKB-EC"/>
</dbReference>
<evidence type="ECO:0000256" key="5">
    <source>
        <dbReference type="HAMAP-Rule" id="MF_00767"/>
    </source>
</evidence>
<gene>
    <name evidence="5" type="primary">astE</name>
    <name evidence="8" type="ORF">JQC93_05435</name>
</gene>
<dbReference type="Proteomes" id="UP000809621">
    <property type="component" value="Unassembled WGS sequence"/>
</dbReference>
<dbReference type="Pfam" id="PF04952">
    <property type="entry name" value="AstE_AspA_hybrid"/>
    <property type="match status" value="1"/>
</dbReference>
<protein>
    <recommendedName>
        <fullName evidence="5">Succinylglutamate desuccinylase</fullName>
        <ecNumber evidence="5">3.5.1.96</ecNumber>
    </recommendedName>
</protein>
<name>A0ABS2HFJ5_9VIBR</name>
<evidence type="ECO:0000313" key="8">
    <source>
        <dbReference type="EMBL" id="MBM7035844.1"/>
    </source>
</evidence>
<dbReference type="Gene3D" id="3.40.630.10">
    <property type="entry name" value="Zn peptidases"/>
    <property type="match status" value="1"/>
</dbReference>
<dbReference type="NCBIfam" id="NF003706">
    <property type="entry name" value="PRK05324.1"/>
    <property type="match status" value="1"/>
</dbReference>
<feature type="binding site" evidence="5">
    <location>
        <position position="69"/>
    </location>
    <ligand>
        <name>Zn(2+)</name>
        <dbReference type="ChEBI" id="CHEBI:29105"/>
    </ligand>
</feature>
<dbReference type="Pfam" id="PF24827">
    <property type="entry name" value="AstE_AspA_cat"/>
    <property type="match status" value="1"/>
</dbReference>
<keyword evidence="4 5" id="KW-0862">Zinc</keyword>
<feature type="binding site" evidence="5">
    <location>
        <position position="158"/>
    </location>
    <ligand>
        <name>Zn(2+)</name>
        <dbReference type="ChEBI" id="CHEBI:29105"/>
    </ligand>
</feature>
<keyword evidence="3 5" id="KW-0378">Hydrolase</keyword>
<evidence type="ECO:0000313" key="9">
    <source>
        <dbReference type="Proteomes" id="UP000809621"/>
    </source>
</evidence>
<dbReference type="PANTHER" id="PTHR15162:SF7">
    <property type="entry name" value="SUCCINYLGLUTAMATE DESUCCINYLASE"/>
    <property type="match status" value="1"/>
</dbReference>
<evidence type="ECO:0000259" key="6">
    <source>
        <dbReference type="Pfam" id="PF04952"/>
    </source>
</evidence>
<feature type="active site" evidence="5">
    <location>
        <position position="222"/>
    </location>
</feature>
<dbReference type="SUPFAM" id="SSF53187">
    <property type="entry name" value="Zn-dependent exopeptidases"/>
    <property type="match status" value="1"/>
</dbReference>
<organism evidence="8 9">
    <name type="scientific">Vibrio ulleungensis</name>
    <dbReference type="NCBI Taxonomy" id="2807619"/>
    <lineage>
        <taxon>Bacteria</taxon>
        <taxon>Pseudomonadati</taxon>
        <taxon>Pseudomonadota</taxon>
        <taxon>Gammaproteobacteria</taxon>
        <taxon>Vibrionales</taxon>
        <taxon>Vibrionaceae</taxon>
        <taxon>Vibrio</taxon>
    </lineage>
</organism>
<dbReference type="EC" id="3.5.1.96" evidence="5"/>
<comment type="pathway">
    <text evidence="5">Amino-acid degradation; L-arginine degradation via AST pathway; L-glutamate and succinate from L-arginine: step 5/5.</text>
</comment>